<dbReference type="Proteomes" id="UP001254848">
    <property type="component" value="Unassembled WGS sequence"/>
</dbReference>
<evidence type="ECO:0000256" key="4">
    <source>
        <dbReference type="ARBA" id="ARBA00022806"/>
    </source>
</evidence>
<evidence type="ECO:0000313" key="9">
    <source>
        <dbReference type="EMBL" id="MDT8900897.1"/>
    </source>
</evidence>
<keyword evidence="2" id="KW-0227">DNA damage</keyword>
<keyword evidence="6" id="KW-0238">DNA-binding</keyword>
<dbReference type="InterPro" id="IPR011604">
    <property type="entry name" value="PDDEXK-like_dom_sf"/>
</dbReference>
<evidence type="ECO:0000256" key="3">
    <source>
        <dbReference type="ARBA" id="ARBA00022801"/>
    </source>
</evidence>
<evidence type="ECO:0000256" key="5">
    <source>
        <dbReference type="ARBA" id="ARBA00022840"/>
    </source>
</evidence>
<keyword evidence="1" id="KW-0547">Nucleotide-binding</keyword>
<keyword evidence="4" id="KW-0347">Helicase</keyword>
<comment type="caution">
    <text evidence="9">The sequence shown here is derived from an EMBL/GenBank/DDBJ whole genome shotgun (WGS) entry which is preliminary data.</text>
</comment>
<feature type="domain" description="PD-(D/E)XK endonuclease-like" evidence="8">
    <location>
        <begin position="4"/>
        <end position="254"/>
    </location>
</feature>
<sequence>MITHLSPSTVQSYRKCGRLVYYRKIMGLPDTTVYAATAYGTAIHRSIETLLREKKMGFIPSVDEVIHLFDQELRGLADTITVWGEDTKEHLFEQGAASLDEFCKKWLPRIAPAEIEKEFMVRREGRMPIKCIADCVDTNDAVWDWKTGRGFTGTANSAEYGLNMATYAKAFYDEHGYFPKSIRILRTKWNGKLNQATRKKKWYHSSWEMDELVIPPESIPYYMGLYDETEKGIAAGVFLPISDGGGLCKNCSYRGNPCDVHIVEVGK</sequence>
<accession>A0ABU3NVQ1</accession>
<evidence type="ECO:0000256" key="7">
    <source>
        <dbReference type="ARBA" id="ARBA00023204"/>
    </source>
</evidence>
<proteinExistence type="predicted"/>
<evidence type="ECO:0000313" key="10">
    <source>
        <dbReference type="Proteomes" id="UP001254848"/>
    </source>
</evidence>
<evidence type="ECO:0000259" key="8">
    <source>
        <dbReference type="Pfam" id="PF12705"/>
    </source>
</evidence>
<keyword evidence="5" id="KW-0067">ATP-binding</keyword>
<keyword evidence="3" id="KW-0378">Hydrolase</keyword>
<dbReference type="RefSeq" id="WP_413779429.1">
    <property type="nucleotide sequence ID" value="NZ_JAUOZS010000001.1"/>
</dbReference>
<evidence type="ECO:0000256" key="1">
    <source>
        <dbReference type="ARBA" id="ARBA00022741"/>
    </source>
</evidence>
<gene>
    <name evidence="9" type="ORF">Q4T40_06575</name>
</gene>
<dbReference type="Pfam" id="PF12705">
    <property type="entry name" value="PDDEXK_1"/>
    <property type="match status" value="1"/>
</dbReference>
<dbReference type="InterPro" id="IPR038726">
    <property type="entry name" value="PDDEXK_AddAB-type"/>
</dbReference>
<dbReference type="EMBL" id="JAUOZS010000001">
    <property type="protein sequence ID" value="MDT8900897.1"/>
    <property type="molecule type" value="Genomic_DNA"/>
</dbReference>
<keyword evidence="10" id="KW-1185">Reference proteome</keyword>
<protein>
    <submittedName>
        <fullName evidence="9">PD-(D/E)XK nuclease family protein</fullName>
    </submittedName>
</protein>
<name>A0ABU3NVQ1_9FIRM</name>
<evidence type="ECO:0000256" key="2">
    <source>
        <dbReference type="ARBA" id="ARBA00022763"/>
    </source>
</evidence>
<evidence type="ECO:0000256" key="6">
    <source>
        <dbReference type="ARBA" id="ARBA00023125"/>
    </source>
</evidence>
<dbReference type="Gene3D" id="3.90.320.10">
    <property type="match status" value="1"/>
</dbReference>
<organism evidence="9 10">
    <name type="scientific">Anaeroselena agilis</name>
    <dbReference type="NCBI Taxonomy" id="3063788"/>
    <lineage>
        <taxon>Bacteria</taxon>
        <taxon>Bacillati</taxon>
        <taxon>Bacillota</taxon>
        <taxon>Negativicutes</taxon>
        <taxon>Acetonemataceae</taxon>
        <taxon>Anaeroselena</taxon>
    </lineage>
</organism>
<keyword evidence="7" id="KW-0234">DNA repair</keyword>
<reference evidence="9 10" key="1">
    <citation type="submission" date="2023-07" db="EMBL/GenBank/DDBJ databases">
        <title>The novel representative of Negativicutes class, Anaeroselena agilis gen. nov. sp. nov.</title>
        <authorList>
            <person name="Prokofeva M.I."/>
            <person name="Elcheninov A.G."/>
            <person name="Klyukina A."/>
            <person name="Kublanov I.V."/>
            <person name="Frolov E.N."/>
            <person name="Podosokorskaya O.A."/>
        </authorList>
    </citation>
    <scope>NUCLEOTIDE SEQUENCE [LARGE SCALE GENOMIC DNA]</scope>
    <source>
        <strain evidence="9 10">4137-cl</strain>
    </source>
</reference>